<dbReference type="PhylomeDB" id="B3S0D9"/>
<name>B3S0D9_TRIAD</name>
<feature type="transmembrane region" description="Helical" evidence="1">
    <location>
        <begin position="148"/>
        <end position="170"/>
    </location>
</feature>
<evidence type="ECO:0000256" key="1">
    <source>
        <dbReference type="SAM" id="Phobius"/>
    </source>
</evidence>
<sequence length="220" mass="24375">MNQIPAPVMKFQNSANAEWSNSLKVICSLSIASLVFSIIIAGVGVAGLILPDKVGPFTIGMVEGYHWFWVPGMLFITSIIGICAYRNGEYRHCAATTHLVFSIFTILTVIAGLALCGVALVNMKKLVLGWLFAIVQIFPFFKPSNTQLIFGYCGTGVVAAIYLFFLYYSMHSSIMYCRMPKQTLTHDVNVSIRPQMLQDSSGMNYNYLPANNNLQNNYSV</sequence>
<keyword evidence="1" id="KW-0812">Transmembrane</keyword>
<dbReference type="EMBL" id="DS985246">
    <property type="protein sequence ID" value="EDV24363.1"/>
    <property type="molecule type" value="Genomic_DNA"/>
</dbReference>
<feature type="transmembrane region" description="Helical" evidence="1">
    <location>
        <begin position="65"/>
        <end position="85"/>
    </location>
</feature>
<dbReference type="CTD" id="6754737"/>
<dbReference type="AlphaFoldDB" id="B3S0D9"/>
<proteinExistence type="predicted"/>
<dbReference type="GeneID" id="6754737"/>
<dbReference type="InParanoid" id="B3S0D9"/>
<keyword evidence="1" id="KW-1133">Transmembrane helix</keyword>
<keyword evidence="3" id="KW-1185">Reference proteome</keyword>
<organism evidence="2 3">
    <name type="scientific">Trichoplax adhaerens</name>
    <name type="common">Trichoplax reptans</name>
    <dbReference type="NCBI Taxonomy" id="10228"/>
    <lineage>
        <taxon>Eukaryota</taxon>
        <taxon>Metazoa</taxon>
        <taxon>Placozoa</taxon>
        <taxon>Uniplacotomia</taxon>
        <taxon>Trichoplacea</taxon>
        <taxon>Trichoplacidae</taxon>
        <taxon>Trichoplax</taxon>
    </lineage>
</organism>
<accession>B3S0D9</accession>
<dbReference type="Proteomes" id="UP000009022">
    <property type="component" value="Unassembled WGS sequence"/>
</dbReference>
<dbReference type="RefSeq" id="XP_002113889.1">
    <property type="nucleotide sequence ID" value="XM_002113853.1"/>
</dbReference>
<evidence type="ECO:0000313" key="3">
    <source>
        <dbReference type="Proteomes" id="UP000009022"/>
    </source>
</evidence>
<feature type="transmembrane region" description="Helical" evidence="1">
    <location>
        <begin position="25"/>
        <end position="50"/>
    </location>
</feature>
<gene>
    <name evidence="2" type="ORF">TRIADDRAFT_64049</name>
</gene>
<feature type="transmembrane region" description="Helical" evidence="1">
    <location>
        <begin position="97"/>
        <end position="120"/>
    </location>
</feature>
<reference evidence="2 3" key="1">
    <citation type="journal article" date="2008" name="Nature">
        <title>The Trichoplax genome and the nature of placozoans.</title>
        <authorList>
            <person name="Srivastava M."/>
            <person name="Begovic E."/>
            <person name="Chapman J."/>
            <person name="Putnam N.H."/>
            <person name="Hellsten U."/>
            <person name="Kawashima T."/>
            <person name="Kuo A."/>
            <person name="Mitros T."/>
            <person name="Salamov A."/>
            <person name="Carpenter M.L."/>
            <person name="Signorovitch A.Y."/>
            <person name="Moreno M.A."/>
            <person name="Kamm K."/>
            <person name="Grimwood J."/>
            <person name="Schmutz J."/>
            <person name="Shapiro H."/>
            <person name="Grigoriev I.V."/>
            <person name="Buss L.W."/>
            <person name="Schierwater B."/>
            <person name="Dellaporta S.L."/>
            <person name="Rokhsar D.S."/>
        </authorList>
    </citation>
    <scope>NUCLEOTIDE SEQUENCE [LARGE SCALE GENOMIC DNA]</scope>
    <source>
        <strain evidence="2 3">Grell-BS-1999</strain>
    </source>
</reference>
<keyword evidence="1" id="KW-0472">Membrane</keyword>
<dbReference type="KEGG" id="tad:TRIADDRAFT_64049"/>
<evidence type="ECO:0000313" key="2">
    <source>
        <dbReference type="EMBL" id="EDV24363.1"/>
    </source>
</evidence>
<dbReference type="HOGENOM" id="CLU_1257532_0_0_1"/>
<protein>
    <submittedName>
        <fullName evidence="2">Uncharacterized protein</fullName>
    </submittedName>
</protein>